<dbReference type="AlphaFoldDB" id="A0A813LM91"/>
<evidence type="ECO:0000256" key="3">
    <source>
        <dbReference type="PROSITE-ProRule" id="PRU10141"/>
    </source>
</evidence>
<dbReference type="InterPro" id="IPR011009">
    <property type="entry name" value="Kinase-like_dom_sf"/>
</dbReference>
<evidence type="ECO:0000256" key="1">
    <source>
        <dbReference type="ARBA" id="ARBA00022741"/>
    </source>
</evidence>
<keyword evidence="1 3" id="KW-0547">Nucleotide-binding</keyword>
<feature type="binding site" evidence="3">
    <location>
        <position position="31"/>
    </location>
    <ligand>
        <name>ATP</name>
        <dbReference type="ChEBI" id="CHEBI:30616"/>
    </ligand>
</feature>
<comment type="similarity">
    <text evidence="4">Belongs to the protein kinase superfamily.</text>
</comment>
<dbReference type="InterPro" id="IPR008271">
    <property type="entry name" value="Ser/Thr_kinase_AS"/>
</dbReference>
<keyword evidence="4" id="KW-0808">Transferase</keyword>
<dbReference type="InterPro" id="IPR017441">
    <property type="entry name" value="Protein_kinase_ATP_BS"/>
</dbReference>
<dbReference type="PANTHER" id="PTHR24347">
    <property type="entry name" value="SERINE/THREONINE-PROTEIN KINASE"/>
    <property type="match status" value="1"/>
</dbReference>
<dbReference type="GO" id="GO:0005524">
    <property type="term" value="F:ATP binding"/>
    <property type="evidence" value="ECO:0007669"/>
    <property type="project" value="UniProtKB-UniRule"/>
</dbReference>
<feature type="non-terminal residue" evidence="7">
    <location>
        <position position="269"/>
    </location>
</feature>
<dbReference type="EMBL" id="CAJNNW010036477">
    <property type="protein sequence ID" value="CAE8734761.1"/>
    <property type="molecule type" value="Genomic_DNA"/>
</dbReference>
<dbReference type="GO" id="GO:0004674">
    <property type="term" value="F:protein serine/threonine kinase activity"/>
    <property type="evidence" value="ECO:0007669"/>
    <property type="project" value="UniProtKB-KW"/>
</dbReference>
<organism evidence="7 8">
    <name type="scientific">Polarella glacialis</name>
    <name type="common">Dinoflagellate</name>
    <dbReference type="NCBI Taxonomy" id="89957"/>
    <lineage>
        <taxon>Eukaryota</taxon>
        <taxon>Sar</taxon>
        <taxon>Alveolata</taxon>
        <taxon>Dinophyceae</taxon>
        <taxon>Suessiales</taxon>
        <taxon>Suessiaceae</taxon>
        <taxon>Polarella</taxon>
    </lineage>
</organism>
<dbReference type="Proteomes" id="UP000626109">
    <property type="component" value="Unassembled WGS sequence"/>
</dbReference>
<dbReference type="PROSITE" id="PS50011">
    <property type="entry name" value="PROTEIN_KINASE_DOM"/>
    <property type="match status" value="1"/>
</dbReference>
<evidence type="ECO:0000256" key="2">
    <source>
        <dbReference type="ARBA" id="ARBA00022840"/>
    </source>
</evidence>
<evidence type="ECO:0000256" key="4">
    <source>
        <dbReference type="RuleBase" id="RU000304"/>
    </source>
</evidence>
<dbReference type="InterPro" id="IPR000719">
    <property type="entry name" value="Prot_kinase_dom"/>
</dbReference>
<reference evidence="7" key="1">
    <citation type="submission" date="2021-02" db="EMBL/GenBank/DDBJ databases">
        <authorList>
            <person name="Dougan E. K."/>
            <person name="Rhodes N."/>
            <person name="Thang M."/>
            <person name="Chan C."/>
        </authorList>
    </citation>
    <scope>NUCLEOTIDE SEQUENCE</scope>
</reference>
<keyword evidence="2 3" id="KW-0067">ATP-binding</keyword>
<keyword evidence="4" id="KW-0418">Kinase</keyword>
<feature type="compositionally biased region" description="Low complexity" evidence="5">
    <location>
        <begin position="250"/>
        <end position="261"/>
    </location>
</feature>
<dbReference type="SMART" id="SM00220">
    <property type="entry name" value="S_TKc"/>
    <property type="match status" value="1"/>
</dbReference>
<accession>A0A813LM91</accession>
<evidence type="ECO:0000259" key="6">
    <source>
        <dbReference type="PROSITE" id="PS50011"/>
    </source>
</evidence>
<dbReference type="Gene3D" id="1.10.510.10">
    <property type="entry name" value="Transferase(Phosphotransferase) domain 1"/>
    <property type="match status" value="1"/>
</dbReference>
<feature type="domain" description="Protein kinase" evidence="6">
    <location>
        <begin position="1"/>
        <end position="269"/>
    </location>
</feature>
<keyword evidence="4" id="KW-0723">Serine/threonine-protein kinase</keyword>
<evidence type="ECO:0000313" key="7">
    <source>
        <dbReference type="EMBL" id="CAE8734761.1"/>
    </source>
</evidence>
<dbReference type="PROSITE" id="PS00107">
    <property type="entry name" value="PROTEIN_KINASE_ATP"/>
    <property type="match status" value="1"/>
</dbReference>
<gene>
    <name evidence="7" type="ORF">PGLA2088_LOCUS47478</name>
</gene>
<name>A0A813LM91_POLGL</name>
<dbReference type="Pfam" id="PF00069">
    <property type="entry name" value="Pkinase"/>
    <property type="match status" value="1"/>
</dbReference>
<dbReference type="SUPFAM" id="SSF56112">
    <property type="entry name" value="Protein kinase-like (PK-like)"/>
    <property type="match status" value="1"/>
</dbReference>
<feature type="region of interest" description="Disordered" evidence="5">
    <location>
        <begin position="248"/>
        <end position="269"/>
    </location>
</feature>
<proteinExistence type="inferred from homology"/>
<comment type="caution">
    <text evidence="7">The sequence shown here is derived from an EMBL/GenBank/DDBJ whole genome shotgun (WGS) entry which is preliminary data.</text>
</comment>
<protein>
    <recommendedName>
        <fullName evidence="6">Protein kinase domain-containing protein</fullName>
    </recommendedName>
</protein>
<dbReference type="PROSITE" id="PS00108">
    <property type="entry name" value="PROTEIN_KINASE_ST"/>
    <property type="match status" value="1"/>
</dbReference>
<evidence type="ECO:0000313" key="8">
    <source>
        <dbReference type="Proteomes" id="UP000626109"/>
    </source>
</evidence>
<evidence type="ECO:0000256" key="5">
    <source>
        <dbReference type="SAM" id="MobiDB-lite"/>
    </source>
</evidence>
<sequence>SVVLGAGGFSVVLPGRSKAEAEIFCNTAVKKNHMSDVRNEVRHLISCRGHPNILQYRGMFFLEAEEEAQFETLIAARHRRRKWEGPAKYALVFELFTLGDMWQLVNVMGVIPESTALSIMIGLFSALAYIHEKKIVHRDVKSENIMMRCNGDAVLADFGLAMVIPAHQEICQRAGSAGYAAPEQLASDCKYGLKVDVFGAGVCLYFALARSLPFNGVDKEAIIAATRNCRPDFESHLFREVSTDTIRLGQPTTNNQQPTTTYKLTNKQQ</sequence>